<dbReference type="Proteomes" id="UP000663845">
    <property type="component" value="Unassembled WGS sequence"/>
</dbReference>
<comment type="similarity">
    <text evidence="2">Belongs to the MOZART1 family.</text>
</comment>
<keyword evidence="4" id="KW-0206">Cytoskeleton</keyword>
<evidence type="ECO:0000256" key="2">
    <source>
        <dbReference type="ARBA" id="ARBA00011015"/>
    </source>
</evidence>
<dbReference type="PANTHER" id="PTHR28520:SF2">
    <property type="entry name" value="MITOTIC-SPINDLE ORGANIZING PROTEIN 1"/>
    <property type="match status" value="1"/>
</dbReference>
<sequence>MPIVKSSSTTSESTTNEAREALDRLHELSQLLNTGLDKKTLTACVRLLEAGVHPDALAQIIQVLRTETRPTKL</sequence>
<comment type="caution">
    <text evidence="5">The sequence shown here is derived from an EMBL/GenBank/DDBJ whole genome shotgun (WGS) entry which is preliminary data.</text>
</comment>
<dbReference type="EMBL" id="CAJOAZ010000272">
    <property type="protein sequence ID" value="CAF3598716.1"/>
    <property type="molecule type" value="Genomic_DNA"/>
</dbReference>
<gene>
    <name evidence="5" type="ORF">JYZ213_LOCUS19392</name>
    <name evidence="6" type="ORF">OXD698_LOCUS6299</name>
</gene>
<comment type="subcellular location">
    <subcellularLocation>
        <location evidence="1">Cytoplasm</location>
        <location evidence="1">Cytoskeleton</location>
        <location evidence="1">Microtubule organizing center</location>
    </subcellularLocation>
</comment>
<name>A0A814LD82_9BILA</name>
<protein>
    <recommendedName>
        <fullName evidence="8">Mitotic-spindle organizing protein 1</fullName>
    </recommendedName>
</protein>
<dbReference type="GO" id="GO:0000931">
    <property type="term" value="C:gamma-tubulin ring complex"/>
    <property type="evidence" value="ECO:0007669"/>
    <property type="project" value="InterPro"/>
</dbReference>
<dbReference type="GO" id="GO:0051415">
    <property type="term" value="P:microtubule nucleation by interphase microtubule organizing center"/>
    <property type="evidence" value="ECO:0007669"/>
    <property type="project" value="TreeGrafter"/>
</dbReference>
<keyword evidence="3" id="KW-0963">Cytoplasm</keyword>
<dbReference type="GO" id="GO:0090307">
    <property type="term" value="P:mitotic spindle assembly"/>
    <property type="evidence" value="ECO:0007669"/>
    <property type="project" value="TreeGrafter"/>
</dbReference>
<dbReference type="Proteomes" id="UP000663844">
    <property type="component" value="Unassembled WGS sequence"/>
</dbReference>
<reference evidence="5" key="1">
    <citation type="submission" date="2021-02" db="EMBL/GenBank/DDBJ databases">
        <authorList>
            <person name="Nowell W R."/>
        </authorList>
    </citation>
    <scope>NUCLEOTIDE SEQUENCE</scope>
</reference>
<dbReference type="GO" id="GO:0005813">
    <property type="term" value="C:centrosome"/>
    <property type="evidence" value="ECO:0007669"/>
    <property type="project" value="TreeGrafter"/>
</dbReference>
<dbReference type="PANTHER" id="PTHR28520">
    <property type="entry name" value="MITOTIC-SPINDLE ORGANIZING PROTEIN 1"/>
    <property type="match status" value="1"/>
</dbReference>
<evidence type="ECO:0000256" key="3">
    <source>
        <dbReference type="ARBA" id="ARBA00022490"/>
    </source>
</evidence>
<organism evidence="5 7">
    <name type="scientific">Adineta steineri</name>
    <dbReference type="NCBI Taxonomy" id="433720"/>
    <lineage>
        <taxon>Eukaryota</taxon>
        <taxon>Metazoa</taxon>
        <taxon>Spiralia</taxon>
        <taxon>Gnathifera</taxon>
        <taxon>Rotifera</taxon>
        <taxon>Eurotatoria</taxon>
        <taxon>Bdelloidea</taxon>
        <taxon>Adinetida</taxon>
        <taxon>Adinetidae</taxon>
        <taxon>Adineta</taxon>
    </lineage>
</organism>
<dbReference type="AlphaFoldDB" id="A0A814LD82"/>
<evidence type="ECO:0000256" key="1">
    <source>
        <dbReference type="ARBA" id="ARBA00004267"/>
    </source>
</evidence>
<evidence type="ECO:0000313" key="7">
    <source>
        <dbReference type="Proteomes" id="UP000663845"/>
    </source>
</evidence>
<evidence type="ECO:0008006" key="8">
    <source>
        <dbReference type="Google" id="ProtNLM"/>
    </source>
</evidence>
<evidence type="ECO:0000313" key="5">
    <source>
        <dbReference type="EMBL" id="CAF1064264.1"/>
    </source>
</evidence>
<dbReference type="GO" id="GO:0005819">
    <property type="term" value="C:spindle"/>
    <property type="evidence" value="ECO:0007669"/>
    <property type="project" value="TreeGrafter"/>
</dbReference>
<dbReference type="GO" id="GO:0031021">
    <property type="term" value="C:interphase microtubule organizing center"/>
    <property type="evidence" value="ECO:0007669"/>
    <property type="project" value="TreeGrafter"/>
</dbReference>
<dbReference type="EMBL" id="CAJNOG010000196">
    <property type="protein sequence ID" value="CAF1064264.1"/>
    <property type="molecule type" value="Genomic_DNA"/>
</dbReference>
<evidence type="ECO:0000313" key="6">
    <source>
        <dbReference type="EMBL" id="CAF3598716.1"/>
    </source>
</evidence>
<dbReference type="GO" id="GO:0033566">
    <property type="term" value="P:gamma-tubulin complex localization"/>
    <property type="evidence" value="ECO:0007669"/>
    <property type="project" value="InterPro"/>
</dbReference>
<proteinExistence type="inferred from homology"/>
<dbReference type="InterPro" id="IPR022214">
    <property type="entry name" value="MZT1"/>
</dbReference>
<dbReference type="Pfam" id="PF12554">
    <property type="entry name" value="MOZART1"/>
    <property type="match status" value="1"/>
</dbReference>
<evidence type="ECO:0000256" key="4">
    <source>
        <dbReference type="ARBA" id="ARBA00023212"/>
    </source>
</evidence>
<accession>A0A814LD82</accession>